<evidence type="ECO:0000313" key="2">
    <source>
        <dbReference type="Proteomes" id="UP000765509"/>
    </source>
</evidence>
<reference evidence="1" key="1">
    <citation type="submission" date="2021-03" db="EMBL/GenBank/DDBJ databases">
        <title>Draft genome sequence of rust myrtle Austropuccinia psidii MF-1, a brazilian biotype.</title>
        <authorList>
            <person name="Quecine M.C."/>
            <person name="Pachon D.M.R."/>
            <person name="Bonatelli M.L."/>
            <person name="Correr F.H."/>
            <person name="Franceschini L.M."/>
            <person name="Leite T.F."/>
            <person name="Margarido G.R.A."/>
            <person name="Almeida C.A."/>
            <person name="Ferrarezi J.A."/>
            <person name="Labate C.A."/>
        </authorList>
    </citation>
    <scope>NUCLEOTIDE SEQUENCE</scope>
    <source>
        <strain evidence="1">MF-1</strain>
    </source>
</reference>
<gene>
    <name evidence="1" type="ORF">O181_080117</name>
</gene>
<evidence type="ECO:0000313" key="1">
    <source>
        <dbReference type="EMBL" id="MBW0540402.1"/>
    </source>
</evidence>
<organism evidence="1 2">
    <name type="scientific">Austropuccinia psidii MF-1</name>
    <dbReference type="NCBI Taxonomy" id="1389203"/>
    <lineage>
        <taxon>Eukaryota</taxon>
        <taxon>Fungi</taxon>
        <taxon>Dikarya</taxon>
        <taxon>Basidiomycota</taxon>
        <taxon>Pucciniomycotina</taxon>
        <taxon>Pucciniomycetes</taxon>
        <taxon>Pucciniales</taxon>
        <taxon>Sphaerophragmiaceae</taxon>
        <taxon>Austropuccinia</taxon>
    </lineage>
</organism>
<keyword evidence="2" id="KW-1185">Reference proteome</keyword>
<proteinExistence type="predicted"/>
<comment type="caution">
    <text evidence="1">The sequence shown here is derived from an EMBL/GenBank/DDBJ whole genome shotgun (WGS) entry which is preliminary data.</text>
</comment>
<accession>A0A9Q3IH56</accession>
<dbReference type="Proteomes" id="UP000765509">
    <property type="component" value="Unassembled WGS sequence"/>
</dbReference>
<dbReference type="EMBL" id="AVOT02045066">
    <property type="protein sequence ID" value="MBW0540402.1"/>
    <property type="molecule type" value="Genomic_DNA"/>
</dbReference>
<protein>
    <submittedName>
        <fullName evidence="1">Uncharacterized protein</fullName>
    </submittedName>
</protein>
<name>A0A9Q3IH56_9BASI</name>
<sequence>MHPILQVAGVFHIWSYIPLCTIFAQQFNGDVFRSKFHDPKLQRPLQSRTLQLISLAIHGGYQKTLQGPQPPGPAGVGLAIQFRIIQKGPFSEVLHSFTQFSRKQVIQHPLDNSVGLYR</sequence>
<dbReference type="AlphaFoldDB" id="A0A9Q3IH56"/>